<dbReference type="PANTHER" id="PTHR39210:SF1">
    <property type="entry name" value="HEPARIN-SULFATE LYASE"/>
    <property type="match status" value="1"/>
</dbReference>
<gene>
    <name evidence="7" type="ORF">L332_11765</name>
</gene>
<dbReference type="AlphaFoldDB" id="U1LSN0"/>
<evidence type="ECO:0000259" key="6">
    <source>
        <dbReference type="Pfam" id="PF16889"/>
    </source>
</evidence>
<sequence>MAEAHAFGAMFRPTNQDRALAEAIAGGTLHLHPHKPWKLPGEPTWREDPFKETNWTFQYQTLRWLDPLRRRAAAGDSHFIDTWLKYATSWIERNPPGRGVSRYSWADMVDGARALTFSFALPVIEEHRPDALPLILASLEEHGAWLEDPAHIKTGNHALQQHQGLLVLGAVLQRPDWVELARERCVEMVHIAYDDEGINEEGALQYHHMNYSWWNLMRRRFEITMGSSPQDFDRVNRAPIGMAHATRPDGRVEMIGDTEEFKMGGVDHPAVRYVHSSGREGVPPRERVKVYSRGYAFGRSTWGDARESFADASFYSLRFGSQKQIHGHNDGMALTLFANGESFLRDAGKFTYDVADPVRKYVVSRAGHNSVSLDGIEYERATEVVLDAHSIDESAEFYRLVDRGYPGVTITRRVLVSLHQRLAVVVDDIESARAVRARQWWHFAEGASHRREEGSVFVRSGSNRARLFRLDGSDSLSVYEGSTSPLQGWYSPNWREKVPVRTLAFEPGPGQSRMLTLLCFDGTAERAEAELVDVDSSWIAATVSLPDGRSTSLLLGEQWGTVTPGRASVEDFGSLIAERNASSQVGEQ</sequence>
<comment type="subcellular location">
    <subcellularLocation>
        <location evidence="1">Periplasm</location>
    </subcellularLocation>
</comment>
<dbReference type="Proteomes" id="UP000016462">
    <property type="component" value="Unassembled WGS sequence"/>
</dbReference>
<dbReference type="InterPro" id="IPR008929">
    <property type="entry name" value="Chondroitin_lyas"/>
</dbReference>
<dbReference type="GO" id="GO:0016829">
    <property type="term" value="F:lyase activity"/>
    <property type="evidence" value="ECO:0007669"/>
    <property type="project" value="UniProtKB-KW"/>
</dbReference>
<evidence type="ECO:0000256" key="4">
    <source>
        <dbReference type="ARBA" id="ARBA00023239"/>
    </source>
</evidence>
<organism evidence="7 8">
    <name type="scientific">Agrococcus pavilionensis RW1</name>
    <dbReference type="NCBI Taxonomy" id="1330458"/>
    <lineage>
        <taxon>Bacteria</taxon>
        <taxon>Bacillati</taxon>
        <taxon>Actinomycetota</taxon>
        <taxon>Actinomycetes</taxon>
        <taxon>Micrococcales</taxon>
        <taxon>Microbacteriaceae</taxon>
        <taxon>Agrococcus</taxon>
    </lineage>
</organism>
<feature type="domain" description="Heparinase II/III-like C-terminal" evidence="5">
    <location>
        <begin position="324"/>
        <end position="501"/>
    </location>
</feature>
<dbReference type="EMBL" id="ASHR01000010">
    <property type="protein sequence ID" value="ERG65112.1"/>
    <property type="molecule type" value="Genomic_DNA"/>
</dbReference>
<proteinExistence type="predicted"/>
<dbReference type="InterPro" id="IPR031680">
    <property type="entry name" value="Hepar_II_III_N"/>
</dbReference>
<dbReference type="SUPFAM" id="SSF48230">
    <property type="entry name" value="Chondroitin AC/alginate lyase"/>
    <property type="match status" value="1"/>
</dbReference>
<evidence type="ECO:0000313" key="8">
    <source>
        <dbReference type="Proteomes" id="UP000016462"/>
    </source>
</evidence>
<dbReference type="Gene3D" id="1.50.10.100">
    <property type="entry name" value="Chondroitin AC/alginate lyase"/>
    <property type="match status" value="1"/>
</dbReference>
<dbReference type="Gene3D" id="2.70.98.70">
    <property type="match status" value="1"/>
</dbReference>
<keyword evidence="4" id="KW-0456">Lyase</keyword>
<protein>
    <submittedName>
        <fullName evidence="7">Uncharacterized protein</fullName>
    </submittedName>
</protein>
<feature type="domain" description="Heparin-sulfate lyase N-terminal" evidence="6">
    <location>
        <begin position="40"/>
        <end position="209"/>
    </location>
</feature>
<dbReference type="Pfam" id="PF16889">
    <property type="entry name" value="Hepar_II_III_N"/>
    <property type="match status" value="1"/>
</dbReference>
<accession>U1LSN0</accession>
<dbReference type="OrthoDB" id="4592556at2"/>
<dbReference type="GO" id="GO:0042597">
    <property type="term" value="C:periplasmic space"/>
    <property type="evidence" value="ECO:0007669"/>
    <property type="project" value="UniProtKB-SubCell"/>
</dbReference>
<reference evidence="7 8" key="1">
    <citation type="journal article" date="2013" name="Genome Announc.">
        <title>First draft genome sequence from a member of the genus agrococcus, isolated from modern microbialites.</title>
        <authorList>
            <person name="White R.A.III."/>
            <person name="Grassa C.J."/>
            <person name="Suttle C.A."/>
        </authorList>
    </citation>
    <scope>NUCLEOTIDE SEQUENCE [LARGE SCALE GENOMIC DNA]</scope>
    <source>
        <strain evidence="7 8">RW1</strain>
    </source>
</reference>
<evidence type="ECO:0000256" key="3">
    <source>
        <dbReference type="ARBA" id="ARBA00022764"/>
    </source>
</evidence>
<dbReference type="Pfam" id="PF07940">
    <property type="entry name" value="Hepar_II_III_C"/>
    <property type="match status" value="1"/>
</dbReference>
<keyword evidence="3" id="KW-0574">Periplasm</keyword>
<evidence type="ECO:0000313" key="7">
    <source>
        <dbReference type="EMBL" id="ERG65112.1"/>
    </source>
</evidence>
<dbReference type="InterPro" id="IPR012480">
    <property type="entry name" value="Hepar_II_III_C"/>
</dbReference>
<name>U1LSN0_9MICO</name>
<evidence type="ECO:0000256" key="1">
    <source>
        <dbReference type="ARBA" id="ARBA00004418"/>
    </source>
</evidence>
<evidence type="ECO:0000256" key="2">
    <source>
        <dbReference type="ARBA" id="ARBA00022729"/>
    </source>
</evidence>
<comment type="caution">
    <text evidence="7">The sequence shown here is derived from an EMBL/GenBank/DDBJ whole genome shotgun (WGS) entry which is preliminary data.</text>
</comment>
<dbReference type="RefSeq" id="WP_021064881.1">
    <property type="nucleotide sequence ID" value="NZ_ASHR01000010.1"/>
</dbReference>
<keyword evidence="2" id="KW-0732">Signal</keyword>
<keyword evidence="8" id="KW-1185">Reference proteome</keyword>
<dbReference type="PANTHER" id="PTHR39210">
    <property type="entry name" value="HEPARIN-SULFATE LYASE"/>
    <property type="match status" value="1"/>
</dbReference>
<evidence type="ECO:0000259" key="5">
    <source>
        <dbReference type="Pfam" id="PF07940"/>
    </source>
</evidence>